<reference evidence="2" key="2">
    <citation type="submission" date="2021-04" db="EMBL/GenBank/DDBJ databases">
        <authorList>
            <person name="Gilroy R."/>
        </authorList>
    </citation>
    <scope>NUCLEOTIDE SEQUENCE</scope>
    <source>
        <strain evidence="2">ChiSjej2B20-11307</strain>
    </source>
</reference>
<proteinExistence type="inferred from homology"/>
<gene>
    <name evidence="2" type="ORF">H9798_00425</name>
</gene>
<comment type="caution">
    <text evidence="2">The sequence shown here is derived from an EMBL/GenBank/DDBJ whole genome shotgun (WGS) entry which is preliminary data.</text>
</comment>
<dbReference type="SUPFAM" id="SSF53067">
    <property type="entry name" value="Actin-like ATPase domain"/>
    <property type="match status" value="1"/>
</dbReference>
<dbReference type="Gene3D" id="3.30.420.40">
    <property type="match status" value="2"/>
</dbReference>
<evidence type="ECO:0000313" key="2">
    <source>
        <dbReference type="EMBL" id="HJA05607.1"/>
    </source>
</evidence>
<name>A0A9D2H804_9FIRM</name>
<dbReference type="PANTHER" id="PTHR18964:SF165">
    <property type="entry name" value="BETA-GLUCOSIDE KINASE"/>
    <property type="match status" value="1"/>
</dbReference>
<evidence type="ECO:0000256" key="1">
    <source>
        <dbReference type="ARBA" id="ARBA00006479"/>
    </source>
</evidence>
<dbReference type="CDD" id="cd24068">
    <property type="entry name" value="ASKHA_NBD_ROK_FnNanK-like"/>
    <property type="match status" value="1"/>
</dbReference>
<dbReference type="Pfam" id="PF00480">
    <property type="entry name" value="ROK"/>
    <property type="match status" value="1"/>
</dbReference>
<reference evidence="2" key="1">
    <citation type="journal article" date="2021" name="PeerJ">
        <title>Extensive microbial diversity within the chicken gut microbiome revealed by metagenomics and culture.</title>
        <authorList>
            <person name="Gilroy R."/>
            <person name="Ravi A."/>
            <person name="Getino M."/>
            <person name="Pursley I."/>
            <person name="Horton D.L."/>
            <person name="Alikhan N.F."/>
            <person name="Baker D."/>
            <person name="Gharbi K."/>
            <person name="Hall N."/>
            <person name="Watson M."/>
            <person name="Adriaenssens E.M."/>
            <person name="Foster-Nyarko E."/>
            <person name="Jarju S."/>
            <person name="Secka A."/>
            <person name="Antonio M."/>
            <person name="Oren A."/>
            <person name="Chaudhuri R.R."/>
            <person name="La Ragione R."/>
            <person name="Hildebrand F."/>
            <person name="Pallen M.J."/>
        </authorList>
    </citation>
    <scope>NUCLEOTIDE SEQUENCE</scope>
    <source>
        <strain evidence="2">ChiSjej2B20-11307</strain>
    </source>
</reference>
<dbReference type="PANTHER" id="PTHR18964">
    <property type="entry name" value="ROK (REPRESSOR, ORF, KINASE) FAMILY"/>
    <property type="match status" value="1"/>
</dbReference>
<dbReference type="AlphaFoldDB" id="A0A9D2H804"/>
<accession>A0A9D2H804</accession>
<protein>
    <submittedName>
        <fullName evidence="2">ROK family protein</fullName>
    </submittedName>
</protein>
<dbReference type="EMBL" id="DXAK01000002">
    <property type="protein sequence ID" value="HJA05607.1"/>
    <property type="molecule type" value="Genomic_DNA"/>
</dbReference>
<dbReference type="Proteomes" id="UP000824223">
    <property type="component" value="Unassembled WGS sequence"/>
</dbReference>
<sequence length="297" mass="32476">MRIMSLDVGGTAVKSGVYCDGTLEDVREYPTEAQKGGPHVVSMVKTIIKEYEKKHEFTGIGISTAGQVDSVKGRIIYANDNIPGYTGMEIKSIIEDRFGKLAAVINDVNAAALGEARYGAGRGEKDFICLTYGTGVGGAVFINGKLYEGSSFSAGEAGAVVVHPEDRDPQSDIFSGCYERYASVTALVKRAQEYDSRLTNGRVIFRELERSHVRQIVEEWIREIVYGLTSLIHVMNPSCIILGGGVMEQEYVLKKIRDLLDIHLMESYRKTTVKRALLGNCAGMYGAAAHLIENGSF</sequence>
<organism evidence="2 3">
    <name type="scientific">Candidatus Mediterraneibacter pullicola</name>
    <dbReference type="NCBI Taxonomy" id="2838682"/>
    <lineage>
        <taxon>Bacteria</taxon>
        <taxon>Bacillati</taxon>
        <taxon>Bacillota</taxon>
        <taxon>Clostridia</taxon>
        <taxon>Lachnospirales</taxon>
        <taxon>Lachnospiraceae</taxon>
        <taxon>Mediterraneibacter</taxon>
    </lineage>
</organism>
<comment type="similarity">
    <text evidence="1">Belongs to the ROK (NagC/XylR) family.</text>
</comment>
<dbReference type="InterPro" id="IPR043129">
    <property type="entry name" value="ATPase_NBD"/>
</dbReference>
<evidence type="ECO:0000313" key="3">
    <source>
        <dbReference type="Proteomes" id="UP000824223"/>
    </source>
</evidence>
<dbReference type="InterPro" id="IPR000600">
    <property type="entry name" value="ROK"/>
</dbReference>